<feature type="transmembrane region" description="Helical" evidence="1">
    <location>
        <begin position="12"/>
        <end position="34"/>
    </location>
</feature>
<accession>A0A1S1Z4K8</accession>
<dbReference type="RefSeq" id="WP_044223378.1">
    <property type="nucleotide sequence ID" value="NZ_JRYR02000001.1"/>
</dbReference>
<proteinExistence type="predicted"/>
<reference evidence="2 3" key="1">
    <citation type="journal article" date="2012" name="Int. J. Syst. Evol. Microbiol.">
        <title>Flammeovirga pacifica sp. nov., isolated from deep-sea sediment.</title>
        <authorList>
            <person name="Xu H."/>
            <person name="Fu Y."/>
            <person name="Yang N."/>
            <person name="Ding Z."/>
            <person name="Lai Q."/>
            <person name="Zeng R."/>
        </authorList>
    </citation>
    <scope>NUCLEOTIDE SEQUENCE [LARGE SCALE GENOMIC DNA]</scope>
    <source>
        <strain evidence="3">DSM 24597 / LMG 26175 / WPAGA1</strain>
    </source>
</reference>
<dbReference type="OrthoDB" id="974935at2"/>
<dbReference type="Proteomes" id="UP000179797">
    <property type="component" value="Unassembled WGS sequence"/>
</dbReference>
<sequence length="405" mass="45449">MEENSNTQKSKLLIIIGAIFGVVLIGTTIGIYFFGGDDDTIDPSLVEIDEFVKENTVWNLNGDAVQGSAVAITVRFPNMNLKQVENALERADQNVRQVDADIRNVWGNLGDDTSDLENSLKNLQGELSTMKDIYHHTEILSNSVNRGEANGESQAVKNALNRLLSTREGYIRDINVMQENIEKVLTVLEDSRSQNATIGGVKDAIEELEVANKRLFQEGHSLLKTLFAFEYVYNNHRSSNADGKGIDIFYIDLQDYLYDRIIVEKSQKNFYYKKGKFDKVVNETKDRLGVLDDVVALKQKRELKLSEYNELSEHLGKLNELYAAAGVSILSNGYENISFDTNENWEYSVADESDNSPLVIVWRVEGTPLQSGTSTAEAAYQITYENEDGDELALKSKVESEINAQ</sequence>
<dbReference type="EMBL" id="JRYR02000001">
    <property type="protein sequence ID" value="OHX68171.1"/>
    <property type="molecule type" value="Genomic_DNA"/>
</dbReference>
<protein>
    <submittedName>
        <fullName evidence="2">Uncharacterized protein</fullName>
    </submittedName>
</protein>
<keyword evidence="1" id="KW-0472">Membrane</keyword>
<organism evidence="2 3">
    <name type="scientific">Flammeovirga pacifica</name>
    <dbReference type="NCBI Taxonomy" id="915059"/>
    <lineage>
        <taxon>Bacteria</taxon>
        <taxon>Pseudomonadati</taxon>
        <taxon>Bacteroidota</taxon>
        <taxon>Cytophagia</taxon>
        <taxon>Cytophagales</taxon>
        <taxon>Flammeovirgaceae</taxon>
        <taxon>Flammeovirga</taxon>
    </lineage>
</organism>
<evidence type="ECO:0000313" key="2">
    <source>
        <dbReference type="EMBL" id="OHX68171.1"/>
    </source>
</evidence>
<keyword evidence="3" id="KW-1185">Reference proteome</keyword>
<keyword evidence="1" id="KW-1133">Transmembrane helix</keyword>
<evidence type="ECO:0000313" key="3">
    <source>
        <dbReference type="Proteomes" id="UP000179797"/>
    </source>
</evidence>
<gene>
    <name evidence="2" type="ORF">NH26_18370</name>
</gene>
<name>A0A1S1Z4K8_FLAPC</name>
<comment type="caution">
    <text evidence="2">The sequence shown here is derived from an EMBL/GenBank/DDBJ whole genome shotgun (WGS) entry which is preliminary data.</text>
</comment>
<keyword evidence="1" id="KW-0812">Transmembrane</keyword>
<evidence type="ECO:0000256" key="1">
    <source>
        <dbReference type="SAM" id="Phobius"/>
    </source>
</evidence>
<dbReference type="AlphaFoldDB" id="A0A1S1Z4K8"/>